<dbReference type="InterPro" id="IPR010819">
    <property type="entry name" value="AGE/CE"/>
</dbReference>
<dbReference type="Gene3D" id="1.50.10.10">
    <property type="match status" value="1"/>
</dbReference>
<evidence type="ECO:0000313" key="4">
    <source>
        <dbReference type="Proteomes" id="UP001201273"/>
    </source>
</evidence>
<dbReference type="InterPro" id="IPR012341">
    <property type="entry name" value="6hp_glycosidase-like_sf"/>
</dbReference>
<dbReference type="InterPro" id="IPR008928">
    <property type="entry name" value="6-hairpin_glycosidase_sf"/>
</dbReference>
<evidence type="ECO:0000313" key="3">
    <source>
        <dbReference type="EMBL" id="MCE2594126.1"/>
    </source>
</evidence>
<accession>A0ABS8W8P0</accession>
<reference evidence="3 4" key="1">
    <citation type="journal article" date="2022" name="Environ. Microbiol. Rep.">
        <title>Eco-phylogenetic analyses reveal divergent evolution of vitamin B12 metabolism in the marine bacterial family 'Psychromonadaceae'.</title>
        <authorList>
            <person name="Jin X."/>
            <person name="Yang Y."/>
            <person name="Cao H."/>
            <person name="Gao B."/>
            <person name="Zhao Z."/>
        </authorList>
    </citation>
    <scope>NUCLEOTIDE SEQUENCE [LARGE SCALE GENOMIC DNA]</scope>
    <source>
        <strain evidence="3 4">MKS20</strain>
    </source>
</reference>
<keyword evidence="2" id="KW-0413">Isomerase</keyword>
<evidence type="ECO:0000256" key="2">
    <source>
        <dbReference type="ARBA" id="ARBA00023235"/>
    </source>
</evidence>
<sequence length="395" mass="45751">MTIQFRDPSFIQQHIQQLTDFYQQHAIDPQGGFYQTLLPSGEHQQEPVKQLVSSTRLTWVFATCGSQFKQESWLASAKHGLDYVKNQHFDAERGAYNWVMNGNVPAEQENYCYGLAFVLLMYAGALKAGLDGARQGLNDTFELLEQRFWQPDSGLYADQASADWQSYSDYRGQNANMHACEAMIAAFEASGEQKYLDRALLIAENICIRQTQSTDGLIWEHYSQNWQVDWNYNKDDPKNLYRPWGFQPGHLTEWAKLLLLIYRQQAQPWLLIRAEALFNAAWTKAWDKDRGGLYYGFDPQGNICDDDKYFWVQAESMVAAALLAKTTGKEVYWQCYDQLWQYCWTHFCNQQHQPWWRLLSADNQVLDPTIARPGAKIDYHTIGACLEILHVLTSE</sequence>
<comment type="similarity">
    <text evidence="1">Belongs to the N-acylglucosamine 2-epimerase family.</text>
</comment>
<comment type="caution">
    <text evidence="3">The sequence shown here is derived from an EMBL/GenBank/DDBJ whole genome shotgun (WGS) entry which is preliminary data.</text>
</comment>
<organism evidence="3 4">
    <name type="scientific">Motilimonas cestriensis</name>
    <dbReference type="NCBI Taxonomy" id="2742685"/>
    <lineage>
        <taxon>Bacteria</taxon>
        <taxon>Pseudomonadati</taxon>
        <taxon>Pseudomonadota</taxon>
        <taxon>Gammaproteobacteria</taxon>
        <taxon>Alteromonadales</taxon>
        <taxon>Alteromonadales genera incertae sedis</taxon>
        <taxon>Motilimonas</taxon>
    </lineage>
</organism>
<gene>
    <name evidence="3" type="ORF">K6Y31_04790</name>
</gene>
<dbReference type="SUPFAM" id="SSF48208">
    <property type="entry name" value="Six-hairpin glycosidases"/>
    <property type="match status" value="1"/>
</dbReference>
<dbReference type="PANTHER" id="PTHR15108">
    <property type="entry name" value="N-ACYLGLUCOSAMINE-2-EPIMERASE"/>
    <property type="match status" value="1"/>
</dbReference>
<dbReference type="RefSeq" id="WP_233051708.1">
    <property type="nucleotide sequence ID" value="NZ_JAIMJA010000004.1"/>
</dbReference>
<proteinExistence type="inferred from homology"/>
<dbReference type="EMBL" id="JAIMJA010000004">
    <property type="protein sequence ID" value="MCE2594126.1"/>
    <property type="molecule type" value="Genomic_DNA"/>
</dbReference>
<name>A0ABS8W8P0_9GAMM</name>
<protein>
    <submittedName>
        <fullName evidence="3">AGE family epimerase/isomerase</fullName>
    </submittedName>
</protein>
<keyword evidence="4" id="KW-1185">Reference proteome</keyword>
<evidence type="ECO:0000256" key="1">
    <source>
        <dbReference type="ARBA" id="ARBA00008558"/>
    </source>
</evidence>
<dbReference type="Pfam" id="PF07221">
    <property type="entry name" value="GlcNAc_2-epim"/>
    <property type="match status" value="1"/>
</dbReference>
<dbReference type="Proteomes" id="UP001201273">
    <property type="component" value="Unassembled WGS sequence"/>
</dbReference>